<evidence type="ECO:0000313" key="1">
    <source>
        <dbReference type="EMBL" id="OYQ35753.1"/>
    </source>
</evidence>
<sequence>MYDGLTQLAGWEKHISPQPIKSLAIATFLREADDTGAETSLIAFVDPEPEVPDEPVEFGRDAVRRANYASWLSLMGFDAAATRLRQGEGEPQENEVPVLTLGGRKFVVSIASITRDSPDMSSPDFWDEFHRFLRWPDIWFRSATKIELVGLDLKVVRALSGATGSAISSELMALQPMEWEGASASVEGEGFQGSVLKDGSLLGMLSLGGPDKRDTEFEWIKVAL</sequence>
<dbReference type="AlphaFoldDB" id="A0A255Z2L5"/>
<dbReference type="EMBL" id="NOXT01000052">
    <property type="protein sequence ID" value="OYQ35753.1"/>
    <property type="molecule type" value="Genomic_DNA"/>
</dbReference>
<reference evidence="1 2" key="1">
    <citation type="submission" date="2017-07" db="EMBL/GenBank/DDBJ databases">
        <title>Sandarakinorhabdus cyanobacteriorum sp. nov., a novel bacterium isolated from cyanobacterial aggregates in a eutrophic lake.</title>
        <authorList>
            <person name="Cai H."/>
        </authorList>
    </citation>
    <scope>NUCLEOTIDE SEQUENCE [LARGE SCALE GENOMIC DNA]</scope>
    <source>
        <strain evidence="1 2">TH057</strain>
    </source>
</reference>
<comment type="caution">
    <text evidence="1">The sequence shown here is derived from an EMBL/GenBank/DDBJ whole genome shotgun (WGS) entry which is preliminary data.</text>
</comment>
<keyword evidence="2" id="KW-1185">Reference proteome</keyword>
<dbReference type="Proteomes" id="UP000216991">
    <property type="component" value="Unassembled WGS sequence"/>
</dbReference>
<name>A0A255Z2L5_9SPHN</name>
<organism evidence="1 2">
    <name type="scientific">Sandarakinorhabdus cyanobacteriorum</name>
    <dbReference type="NCBI Taxonomy" id="1981098"/>
    <lineage>
        <taxon>Bacteria</taxon>
        <taxon>Pseudomonadati</taxon>
        <taxon>Pseudomonadota</taxon>
        <taxon>Alphaproteobacteria</taxon>
        <taxon>Sphingomonadales</taxon>
        <taxon>Sphingosinicellaceae</taxon>
        <taxon>Sandarakinorhabdus</taxon>
    </lineage>
</organism>
<accession>A0A255Z2L5</accession>
<evidence type="ECO:0000313" key="2">
    <source>
        <dbReference type="Proteomes" id="UP000216991"/>
    </source>
</evidence>
<protein>
    <submittedName>
        <fullName evidence="1">Uncharacterized protein</fullName>
    </submittedName>
</protein>
<gene>
    <name evidence="1" type="ORF">CHU93_01370</name>
</gene>
<proteinExistence type="predicted"/>